<evidence type="ECO:0008006" key="4">
    <source>
        <dbReference type="Google" id="ProtNLM"/>
    </source>
</evidence>
<dbReference type="Pfam" id="PF14352">
    <property type="entry name" value="DUF4402"/>
    <property type="match status" value="1"/>
</dbReference>
<gene>
    <name evidence="2" type="ORF">GCM10022211_05860</name>
</gene>
<keyword evidence="3" id="KW-1185">Reference proteome</keyword>
<feature type="signal peptide" evidence="1">
    <location>
        <begin position="1"/>
        <end position="23"/>
    </location>
</feature>
<feature type="chain" id="PRO_5047477411" description="DUF4402 domain-containing protein" evidence="1">
    <location>
        <begin position="24"/>
        <end position="183"/>
    </location>
</feature>
<reference evidence="3" key="1">
    <citation type="journal article" date="2019" name="Int. J. Syst. Evol. Microbiol.">
        <title>The Global Catalogue of Microorganisms (GCM) 10K type strain sequencing project: providing services to taxonomists for standard genome sequencing and annotation.</title>
        <authorList>
            <consortium name="The Broad Institute Genomics Platform"/>
            <consortium name="The Broad Institute Genome Sequencing Center for Infectious Disease"/>
            <person name="Wu L."/>
            <person name="Ma J."/>
        </authorList>
    </citation>
    <scope>NUCLEOTIDE SEQUENCE [LARGE SCALE GENOMIC DNA]</scope>
    <source>
        <strain evidence="3">JCM 16603</strain>
    </source>
</reference>
<dbReference type="InterPro" id="IPR025514">
    <property type="entry name" value="DUF4402"/>
</dbReference>
<name>A0ABP7RKL3_9SPHN</name>
<evidence type="ECO:0000313" key="2">
    <source>
        <dbReference type="EMBL" id="GAA3998873.1"/>
    </source>
</evidence>
<keyword evidence="1" id="KW-0732">Signal</keyword>
<dbReference type="EMBL" id="BAAAZD010000001">
    <property type="protein sequence ID" value="GAA3998873.1"/>
    <property type="molecule type" value="Genomic_DNA"/>
</dbReference>
<dbReference type="Proteomes" id="UP001501310">
    <property type="component" value="Unassembled WGS sequence"/>
</dbReference>
<evidence type="ECO:0000256" key="1">
    <source>
        <dbReference type="SAM" id="SignalP"/>
    </source>
</evidence>
<evidence type="ECO:0000313" key="3">
    <source>
        <dbReference type="Proteomes" id="UP001501310"/>
    </source>
</evidence>
<dbReference type="RefSeq" id="WP_344708663.1">
    <property type="nucleotide sequence ID" value="NZ_BAAAZD010000001.1"/>
</dbReference>
<sequence length="183" mass="18576">MRNFLTVAALAASTALIAVPASAQNASLPSSSKGQIDATALLIQPATLQGLDNLDFGTLIASPSADGSVSISANDINSARNVTVNAGSLVASATAKRGRLVGNGLPTQKVNISSTFPTELVNQDDPNATMAFSGSLNSDAADGQVTIGATGVFYIYVGGTLTVKPNQMPGRYSGVVEVNTDFQ</sequence>
<accession>A0ABP7RKL3</accession>
<proteinExistence type="predicted"/>
<protein>
    <recommendedName>
        <fullName evidence="4">DUF4402 domain-containing protein</fullName>
    </recommendedName>
</protein>
<organism evidence="2 3">
    <name type="scientific">Sphingomonas humi</name>
    <dbReference type="NCBI Taxonomy" id="335630"/>
    <lineage>
        <taxon>Bacteria</taxon>
        <taxon>Pseudomonadati</taxon>
        <taxon>Pseudomonadota</taxon>
        <taxon>Alphaproteobacteria</taxon>
        <taxon>Sphingomonadales</taxon>
        <taxon>Sphingomonadaceae</taxon>
        <taxon>Sphingomonas</taxon>
    </lineage>
</organism>
<comment type="caution">
    <text evidence="2">The sequence shown here is derived from an EMBL/GenBank/DDBJ whole genome shotgun (WGS) entry which is preliminary data.</text>
</comment>